<dbReference type="RefSeq" id="WP_267979558.1">
    <property type="nucleotide sequence ID" value="NZ_JAPQKF010000001.1"/>
</dbReference>
<evidence type="ECO:0000313" key="1">
    <source>
        <dbReference type="EMBL" id="MDN0013307.1"/>
    </source>
</evidence>
<dbReference type="Proteomes" id="UP001168524">
    <property type="component" value="Unassembled WGS sequence"/>
</dbReference>
<organism evidence="1 2">
    <name type="scientific">Acinetobacter thutiue</name>
    <dbReference type="NCBI Taxonomy" id="2998078"/>
    <lineage>
        <taxon>Bacteria</taxon>
        <taxon>Pseudomonadati</taxon>
        <taxon>Pseudomonadota</taxon>
        <taxon>Gammaproteobacteria</taxon>
        <taxon>Moraxellales</taxon>
        <taxon>Moraxellaceae</taxon>
        <taxon>Acinetobacter</taxon>
    </lineage>
</organism>
<keyword evidence="2" id="KW-1185">Reference proteome</keyword>
<name>A0ABT7WKX0_9GAMM</name>
<reference evidence="1" key="1">
    <citation type="submission" date="2023-06" db="EMBL/GenBank/DDBJ databases">
        <title>Two novel species of Acinetobacter isolated from motorbike repairing workshop in Vietnam.</title>
        <authorList>
            <person name="Le N.T.T."/>
        </authorList>
    </citation>
    <scope>NUCLEOTIDE SEQUENCE</scope>
    <source>
        <strain evidence="1">VNH17</strain>
    </source>
</reference>
<dbReference type="EMBL" id="JAUDZE010000001">
    <property type="protein sequence ID" value="MDN0013307.1"/>
    <property type="molecule type" value="Genomic_DNA"/>
</dbReference>
<gene>
    <name evidence="1" type="ORF">QTA56_03505</name>
</gene>
<accession>A0ABT7WKX0</accession>
<evidence type="ECO:0000313" key="2">
    <source>
        <dbReference type="Proteomes" id="UP001168524"/>
    </source>
</evidence>
<protein>
    <recommendedName>
        <fullName evidence="3">Head decoration protein</fullName>
    </recommendedName>
</protein>
<sequence length="135" mass="14162">MSRTVTVTGGSTITTTIESRQLVVGDGVRTENAKPTTATAYKRGDLIAVNAANVATHPAVTSGVVGDWHAIVVEDMTAEQSTYHAANGLEMPIYVQGPFDVAVVTVNGTKLATNQVDAVRAQGLKNKIELRKVVG</sequence>
<comment type="caution">
    <text evidence="1">The sequence shown here is derived from an EMBL/GenBank/DDBJ whole genome shotgun (WGS) entry which is preliminary data.</text>
</comment>
<evidence type="ECO:0008006" key="3">
    <source>
        <dbReference type="Google" id="ProtNLM"/>
    </source>
</evidence>
<proteinExistence type="predicted"/>